<feature type="binding site" evidence="8">
    <location>
        <begin position="120"/>
        <end position="125"/>
    </location>
    <ligand>
        <name>ATP</name>
        <dbReference type="ChEBI" id="CHEBI:30616"/>
    </ligand>
</feature>
<dbReference type="HAMAP" id="MF_00505">
    <property type="entry name" value="HSP90"/>
    <property type="match status" value="1"/>
</dbReference>
<keyword evidence="7" id="KW-0143">Chaperone</keyword>
<dbReference type="Gene3D" id="3.30.565.10">
    <property type="entry name" value="Histidine kinase-like ATPase, C-terminal domain"/>
    <property type="match status" value="1"/>
</dbReference>
<feature type="binding site" evidence="8">
    <location>
        <begin position="94"/>
        <end position="95"/>
    </location>
    <ligand>
        <name>ATP</name>
        <dbReference type="ChEBI" id="CHEBI:30616"/>
    </ligand>
</feature>
<keyword evidence="3 8" id="KW-0547">Nucleotide-binding</keyword>
<feature type="binding site" evidence="8">
    <location>
        <position position="330"/>
    </location>
    <ligand>
        <name>ATP</name>
        <dbReference type="ChEBI" id="CHEBI:30616"/>
    </ligand>
</feature>
<feature type="binding site" evidence="8">
    <location>
        <position position="28"/>
    </location>
    <ligand>
        <name>ATP</name>
        <dbReference type="ChEBI" id="CHEBI:30616"/>
    </ligand>
</feature>
<dbReference type="InterPro" id="IPR020568">
    <property type="entry name" value="Ribosomal_Su5_D2-typ_SF"/>
</dbReference>
<dbReference type="SUPFAM" id="SSF110942">
    <property type="entry name" value="HSP90 C-terminal domain"/>
    <property type="match status" value="1"/>
</dbReference>
<dbReference type="FunFam" id="3.40.50.11260:FF:000004">
    <property type="entry name" value="Heat shock protein 75 mitochondrial"/>
    <property type="match status" value="1"/>
</dbReference>
<dbReference type="Pfam" id="PF13589">
    <property type="entry name" value="HATPase_c_3"/>
    <property type="match status" value="1"/>
</dbReference>
<name>A0A7S3HCJ2_9STRA</name>
<dbReference type="AlphaFoldDB" id="A0A7S3HCJ2"/>
<dbReference type="SUPFAM" id="SSF54211">
    <property type="entry name" value="Ribosomal protein S5 domain 2-like"/>
    <property type="match status" value="1"/>
</dbReference>
<comment type="similarity">
    <text evidence="2">Belongs to the heat shock protein 90 family.</text>
</comment>
<dbReference type="FunFam" id="3.30.230.80:FF:000004">
    <property type="entry name" value="Heat shock protein 75 kDa"/>
    <property type="match status" value="1"/>
</dbReference>
<dbReference type="CDD" id="cd16927">
    <property type="entry name" value="HATPase_Hsp90-like"/>
    <property type="match status" value="1"/>
</dbReference>
<feature type="binding site" evidence="8">
    <location>
        <position position="32"/>
    </location>
    <ligand>
        <name>ATP</name>
        <dbReference type="ChEBI" id="CHEBI:30616"/>
    </ligand>
</feature>
<dbReference type="InterPro" id="IPR001404">
    <property type="entry name" value="Hsp90_fam"/>
</dbReference>
<evidence type="ECO:0000256" key="1">
    <source>
        <dbReference type="ARBA" id="ARBA00004173"/>
    </source>
</evidence>
<evidence type="ECO:0000256" key="9">
    <source>
        <dbReference type="SAM" id="MobiDB-lite"/>
    </source>
</evidence>
<evidence type="ECO:0000256" key="8">
    <source>
        <dbReference type="PIRSR" id="PIRSR002583-1"/>
    </source>
</evidence>
<dbReference type="Pfam" id="PF00183">
    <property type="entry name" value="HSP90"/>
    <property type="match status" value="1"/>
</dbReference>
<keyword evidence="4 8" id="KW-0067">ATP-binding</keyword>
<keyword evidence="6" id="KW-0496">Mitochondrion</keyword>
<dbReference type="GO" id="GO:0005524">
    <property type="term" value="F:ATP binding"/>
    <property type="evidence" value="ECO:0007669"/>
    <property type="project" value="UniProtKB-KW"/>
</dbReference>
<dbReference type="Gene3D" id="3.40.50.11260">
    <property type="match status" value="1"/>
</dbReference>
<evidence type="ECO:0000256" key="2">
    <source>
        <dbReference type="ARBA" id="ARBA00008239"/>
    </source>
</evidence>
<dbReference type="GO" id="GO:0051082">
    <property type="term" value="F:unfolded protein binding"/>
    <property type="evidence" value="ECO:0007669"/>
    <property type="project" value="InterPro"/>
</dbReference>
<dbReference type="PIRSF" id="PIRSF002583">
    <property type="entry name" value="Hsp90"/>
    <property type="match status" value="1"/>
</dbReference>
<evidence type="ECO:0000256" key="5">
    <source>
        <dbReference type="ARBA" id="ARBA00022946"/>
    </source>
</evidence>
<proteinExistence type="inferred from homology"/>
<dbReference type="FunFam" id="1.20.120.790:FF:000004">
    <property type="entry name" value="Heat shock protein 75 kDa"/>
    <property type="match status" value="1"/>
</dbReference>
<dbReference type="GO" id="GO:0005739">
    <property type="term" value="C:mitochondrion"/>
    <property type="evidence" value="ECO:0007669"/>
    <property type="project" value="UniProtKB-SubCell"/>
</dbReference>
<accession>A0A7S3HCJ2</accession>
<dbReference type="PANTHER" id="PTHR11528">
    <property type="entry name" value="HEAT SHOCK PROTEIN 90 FAMILY MEMBER"/>
    <property type="match status" value="1"/>
</dbReference>
<dbReference type="InterPro" id="IPR036890">
    <property type="entry name" value="HATPase_C_sf"/>
</dbReference>
<evidence type="ECO:0000313" key="10">
    <source>
        <dbReference type="EMBL" id="CAE0291404.1"/>
    </source>
</evidence>
<dbReference type="EMBL" id="HBIC01039379">
    <property type="protein sequence ID" value="CAE0291404.1"/>
    <property type="molecule type" value="Transcribed_RNA"/>
</dbReference>
<dbReference type="InterPro" id="IPR020575">
    <property type="entry name" value="Hsp90_N"/>
</dbReference>
<dbReference type="GO" id="GO:0070013">
    <property type="term" value="C:intracellular organelle lumen"/>
    <property type="evidence" value="ECO:0007669"/>
    <property type="project" value="UniProtKB-ARBA"/>
</dbReference>
<dbReference type="GO" id="GO:0016887">
    <property type="term" value="F:ATP hydrolysis activity"/>
    <property type="evidence" value="ECO:0007669"/>
    <property type="project" value="InterPro"/>
</dbReference>
<dbReference type="SUPFAM" id="SSF55874">
    <property type="entry name" value="ATPase domain of HSP90 chaperone/DNA topoisomerase II/histidine kinase"/>
    <property type="match status" value="1"/>
</dbReference>
<organism evidence="10">
    <name type="scientific">Spumella elongata</name>
    <dbReference type="NCBI Taxonomy" id="89044"/>
    <lineage>
        <taxon>Eukaryota</taxon>
        <taxon>Sar</taxon>
        <taxon>Stramenopiles</taxon>
        <taxon>Ochrophyta</taxon>
        <taxon>Chrysophyceae</taxon>
        <taxon>Chromulinales</taxon>
        <taxon>Chromulinaceae</taxon>
        <taxon>Spumella</taxon>
    </lineage>
</organism>
<feature type="binding site" evidence="8">
    <location>
        <position position="87"/>
    </location>
    <ligand>
        <name>ATP</name>
        <dbReference type="ChEBI" id="CHEBI:30616"/>
    </ligand>
</feature>
<evidence type="ECO:0000256" key="6">
    <source>
        <dbReference type="ARBA" id="ARBA00023128"/>
    </source>
</evidence>
<keyword evidence="5" id="KW-0809">Transit peptide</keyword>
<dbReference type="Gene3D" id="3.30.230.80">
    <property type="match status" value="1"/>
</dbReference>
<reference evidence="10" key="1">
    <citation type="submission" date="2021-01" db="EMBL/GenBank/DDBJ databases">
        <authorList>
            <person name="Corre E."/>
            <person name="Pelletier E."/>
            <person name="Niang G."/>
            <person name="Scheremetjew M."/>
            <person name="Finn R."/>
            <person name="Kale V."/>
            <person name="Holt S."/>
            <person name="Cochrane G."/>
            <person name="Meng A."/>
            <person name="Brown T."/>
            <person name="Cohen L."/>
        </authorList>
    </citation>
    <scope>NUCLEOTIDE SEQUENCE</scope>
    <source>
        <strain evidence="10">CCAP 955/1</strain>
    </source>
</reference>
<feature type="binding site" evidence="8">
    <location>
        <position position="74"/>
    </location>
    <ligand>
        <name>ATP</name>
        <dbReference type="ChEBI" id="CHEBI:30616"/>
    </ligand>
</feature>
<dbReference type="NCBIfam" id="NF003555">
    <property type="entry name" value="PRK05218.1"/>
    <property type="match status" value="1"/>
</dbReference>
<dbReference type="Gene3D" id="1.20.120.790">
    <property type="entry name" value="Heat shock protein 90, C-terminal domain"/>
    <property type="match status" value="1"/>
</dbReference>
<dbReference type="GO" id="GO:0140662">
    <property type="term" value="F:ATP-dependent protein folding chaperone"/>
    <property type="evidence" value="ECO:0007669"/>
    <property type="project" value="InterPro"/>
</dbReference>
<comment type="subcellular location">
    <subcellularLocation>
        <location evidence="1">Mitochondrion</location>
    </subcellularLocation>
</comment>
<gene>
    <name evidence="10" type="ORF">SELO1098_LOCUS20249</name>
</gene>
<protein>
    <submittedName>
        <fullName evidence="10">Uncharacterized protein</fullName>
    </submittedName>
</protein>
<evidence type="ECO:0000256" key="7">
    <source>
        <dbReference type="ARBA" id="ARBA00023186"/>
    </source>
</evidence>
<feature type="region of interest" description="Disordered" evidence="9">
    <location>
        <begin position="483"/>
        <end position="505"/>
    </location>
</feature>
<evidence type="ECO:0000256" key="4">
    <source>
        <dbReference type="ARBA" id="ARBA00022840"/>
    </source>
</evidence>
<evidence type="ECO:0000256" key="3">
    <source>
        <dbReference type="ARBA" id="ARBA00022741"/>
    </source>
</evidence>
<dbReference type="InterPro" id="IPR037196">
    <property type="entry name" value="HSP90_C"/>
</dbReference>
<feature type="binding site" evidence="8">
    <location>
        <position position="79"/>
    </location>
    <ligand>
        <name>ATP</name>
        <dbReference type="ChEBI" id="CHEBI:30616"/>
    </ligand>
</feature>
<dbReference type="PRINTS" id="PR00775">
    <property type="entry name" value="HEATSHOCK90"/>
</dbReference>
<sequence length="655" mass="73631">MEFQAETRKLLDIVTHSIYTDREVFIRELVSNASDALEKFRYKQASGDVTSADSIPLEINIYTDSNRKTLTIVDNGIGMTRDELIGNLGTIARSGSKNFVENLKNGDGADKSATDGIIGQFGVGFYSSFMVSDSVEVASLSASDASATAHKWSSDGSGQFTIDTVPSEEVSEHLAQHRGSRITMKLKPTCEDYADAEKIKAIIKRYSSFVAFPIKVNGEAVNVVQAIWAKEKTAVTEEQYDDFYRFIANTYDKPVYRLHFRADAPIELKCLFYVPRFHSEKFGMGRTEMGVNLYSRKVLIESKPKDLLPEWLRFLKGAVDSEDLPLSLSREKAQNSNLVRRIKEVVTRKFLRFLSDEMKNNPASYREFYLEYHMFLKEGVCQDYAFMGNLSKLLLFESSSVENDVISLDDYISRCTPEQKHIYYLVAPNREAALNSPYYETFKKHKIEVLFLYNTIDDFVMNNIKEYGGRSFISAETSSVDLSKEGSLTSKDGEDEESGDKKDDKKAAVKALSDSEAEDICAWLTVTLGSKVKSVKVTKRLSDSPAIVTDHESGALRRMMKMVEQANAGRKEVDALPAQTMEINPSHPLIVALYQLKDNPGSVASLVAQQLLDNCLMQAGLVEDPRYMIPRLNDLLLATATHHKNELDYDKKTQA</sequence>